<dbReference type="HOGENOM" id="CLU_2566252_0_0_9"/>
<name>C8WYH6_ALIAD</name>
<geneLocation type="plasmid" evidence="2 3">
    <name>pAACI02</name>
</geneLocation>
<dbReference type="EMBL" id="CP001729">
    <property type="protein sequence ID" value="ACV60070.1"/>
    <property type="molecule type" value="Genomic_DNA"/>
</dbReference>
<keyword evidence="1" id="KW-1133">Transmembrane helix</keyword>
<dbReference type="RefSeq" id="WP_008340299.1">
    <property type="nucleotide sequence ID" value="NC_013207.1"/>
</dbReference>
<organism evidence="2 3">
    <name type="scientific">Alicyclobacillus acidocaldarius subsp. acidocaldarius (strain ATCC 27009 / DSM 446 / BCRC 14685 / JCM 5260 / KCTC 1825 / NBRC 15652 / NCIMB 11725 / NRRL B-14509 / 104-IA)</name>
    <name type="common">Bacillus acidocaldarius</name>
    <dbReference type="NCBI Taxonomy" id="521098"/>
    <lineage>
        <taxon>Bacteria</taxon>
        <taxon>Bacillati</taxon>
        <taxon>Bacillota</taxon>
        <taxon>Bacilli</taxon>
        <taxon>Bacillales</taxon>
        <taxon>Alicyclobacillaceae</taxon>
        <taxon>Alicyclobacillus</taxon>
    </lineage>
</organism>
<dbReference type="Proteomes" id="UP000001917">
    <property type="component" value="Plasmid pAACI02"/>
</dbReference>
<proteinExistence type="predicted"/>
<dbReference type="KEGG" id="aac:Aaci_3072"/>
<reference evidence="2 3" key="2">
    <citation type="journal article" date="2010" name="Stand. Genomic Sci.">
        <title>Complete genome sequence of Alicyclobacillus acidocaldarius type strain (104-IA).</title>
        <authorList>
            <person name="Mavromatis K."/>
            <person name="Sikorski J."/>
            <person name="Lapidus A."/>
            <person name="Glavina Del Rio T."/>
            <person name="Copeland A."/>
            <person name="Tice H."/>
            <person name="Cheng J.F."/>
            <person name="Lucas S."/>
            <person name="Chen F."/>
            <person name="Nolan M."/>
            <person name="Bruce D."/>
            <person name="Goodwin L."/>
            <person name="Pitluck S."/>
            <person name="Ivanova N."/>
            <person name="Ovchinnikova G."/>
            <person name="Pati A."/>
            <person name="Chen A."/>
            <person name="Palaniappan K."/>
            <person name="Land M."/>
            <person name="Hauser L."/>
            <person name="Chang Y.J."/>
            <person name="Jeffries C.D."/>
            <person name="Chain P."/>
            <person name="Meincke L."/>
            <person name="Sims D."/>
            <person name="Chertkov O."/>
            <person name="Han C."/>
            <person name="Brettin T."/>
            <person name="Detter J.C."/>
            <person name="Wahrenburg C."/>
            <person name="Rohde M."/>
            <person name="Pukall R."/>
            <person name="Goker M."/>
            <person name="Bristow J."/>
            <person name="Eisen J.A."/>
            <person name="Markowitz V."/>
            <person name="Hugenholtz P."/>
            <person name="Klenk H.P."/>
            <person name="Kyrpides N.C."/>
        </authorList>
    </citation>
    <scope>NUCLEOTIDE SEQUENCE [LARGE SCALE GENOMIC DNA]</scope>
    <source>
        <strain evidence="3">ATCC 27009 / DSM 446 / BCRC 14685 / JCM 5260 / KCTC 1825 / NBRC 15652 / NCIMB 11725 / NRRL B-14509 / 104-IA</strain>
        <plasmid evidence="2 3">pAACI02</plasmid>
    </source>
</reference>
<keyword evidence="1" id="KW-0472">Membrane</keyword>
<keyword evidence="2" id="KW-0614">Plasmid</keyword>
<sequence length="81" mass="9417">MTSVWAVLWAIVGAVIDFRHWIPHRMSERVTWGMFVAIAILLAMAGDFHWWPNFDLVRAFVWAFGKPTSWLYIGTIQHEGT</sequence>
<feature type="transmembrane region" description="Helical" evidence="1">
    <location>
        <begin position="6"/>
        <end position="22"/>
    </location>
</feature>
<keyword evidence="1" id="KW-0812">Transmembrane</keyword>
<evidence type="ECO:0000256" key="1">
    <source>
        <dbReference type="SAM" id="Phobius"/>
    </source>
</evidence>
<keyword evidence="3" id="KW-1185">Reference proteome</keyword>
<evidence type="ECO:0000313" key="3">
    <source>
        <dbReference type="Proteomes" id="UP000001917"/>
    </source>
</evidence>
<dbReference type="AlphaFoldDB" id="C8WYH6"/>
<accession>C8WYH6</accession>
<reference evidence="3" key="1">
    <citation type="submission" date="2009-09" db="EMBL/GenBank/DDBJ databases">
        <title>The complete plasmid2 of Alicyclobacillus acidocaldarius subsp. acidocaldarius DSM 446.</title>
        <authorList>
            <consortium name="US DOE Joint Genome Institute (JGI-PGF)"/>
            <person name="Lucas S."/>
            <person name="Copeland A."/>
            <person name="Lapidus A."/>
            <person name="Glavina del Rio T."/>
            <person name="Dalin E."/>
            <person name="Tice H."/>
            <person name="Bruce D."/>
            <person name="Goodwin L."/>
            <person name="Pitluck S."/>
            <person name="Kyrpides N."/>
            <person name="Mavromatis K."/>
            <person name="Ivanova N."/>
            <person name="Ovchinnikova G."/>
            <person name="Chertkov O."/>
            <person name="Sims D."/>
            <person name="Brettin T."/>
            <person name="Detter J.C."/>
            <person name="Han C."/>
            <person name="Larimer F."/>
            <person name="Land M."/>
            <person name="Hauser L."/>
            <person name="Markowitz V."/>
            <person name="Cheng J.-F."/>
            <person name="Hugenholtz P."/>
            <person name="Woyke T."/>
            <person name="Wu D."/>
            <person name="Pukall R."/>
            <person name="Klenk H.-P."/>
            <person name="Eisen J.A."/>
        </authorList>
    </citation>
    <scope>NUCLEOTIDE SEQUENCE [LARGE SCALE GENOMIC DNA]</scope>
    <source>
        <strain evidence="3">ATCC 27009 / DSM 446 / BCRC 14685 / JCM 5260 / KCTC 1825 / NBRC 15652 / NCIMB 11725 / NRRL B-14509 / 104-IA</strain>
        <plasmid evidence="3">pAACI02</plasmid>
    </source>
</reference>
<gene>
    <name evidence="2" type="ordered locus">Aaci_3072</name>
</gene>
<feature type="transmembrane region" description="Helical" evidence="1">
    <location>
        <begin position="34"/>
        <end position="51"/>
    </location>
</feature>
<protein>
    <submittedName>
        <fullName evidence="2">Uncharacterized protein</fullName>
    </submittedName>
</protein>
<evidence type="ECO:0000313" key="2">
    <source>
        <dbReference type="EMBL" id="ACV60070.1"/>
    </source>
</evidence>